<keyword evidence="1" id="KW-0812">Transmembrane</keyword>
<name>A0A8S1EQ46_9PELO</name>
<evidence type="ECO:0000313" key="2">
    <source>
        <dbReference type="EMBL" id="CAB3402105.1"/>
    </source>
</evidence>
<gene>
    <name evidence="2" type="ORF">CBOVIS_LOCUS4770</name>
</gene>
<protein>
    <submittedName>
        <fullName evidence="2">Uncharacterized protein</fullName>
    </submittedName>
</protein>
<dbReference type="Proteomes" id="UP000494206">
    <property type="component" value="Unassembled WGS sequence"/>
</dbReference>
<evidence type="ECO:0000313" key="3">
    <source>
        <dbReference type="Proteomes" id="UP000494206"/>
    </source>
</evidence>
<keyword evidence="1" id="KW-1133">Transmembrane helix</keyword>
<organism evidence="2 3">
    <name type="scientific">Caenorhabditis bovis</name>
    <dbReference type="NCBI Taxonomy" id="2654633"/>
    <lineage>
        <taxon>Eukaryota</taxon>
        <taxon>Metazoa</taxon>
        <taxon>Ecdysozoa</taxon>
        <taxon>Nematoda</taxon>
        <taxon>Chromadorea</taxon>
        <taxon>Rhabditida</taxon>
        <taxon>Rhabditina</taxon>
        <taxon>Rhabditomorpha</taxon>
        <taxon>Rhabditoidea</taxon>
        <taxon>Rhabditidae</taxon>
        <taxon>Peloderinae</taxon>
        <taxon>Caenorhabditis</taxon>
    </lineage>
</organism>
<keyword evidence="3" id="KW-1185">Reference proteome</keyword>
<comment type="caution">
    <text evidence="2">The sequence shown here is derived from an EMBL/GenBank/DDBJ whole genome shotgun (WGS) entry which is preliminary data.</text>
</comment>
<sequence length="282" mass="31563">MDFKVRTKGLWVSGKNYIVGNAASLANGVKFEDMFNVYAYYGKLIVPTAIEYSVDCIVAFFLFHIYLFYVLVITLGRAVVKRFKLKGSQVVPEIGAFKQKAGLILTYFFVCQSISRWTLGASFLDKVMGWVFQVKPQINFKPQIKIAKSESNSSLVSMKSKFDTSINCGFESEDEDTRKAIKNLSIASNGLDFVSDFTAAVAGTHKQKKAKSAASLASMEQLDESFESEADVSLPLEEETSMSLVEKWLAGQNSSETKSVNDYLLKLVAQDVIRRVFDYEIR</sequence>
<feature type="transmembrane region" description="Helical" evidence="1">
    <location>
        <begin position="57"/>
        <end position="80"/>
    </location>
</feature>
<dbReference type="OrthoDB" id="5814288at2759"/>
<reference evidence="2 3" key="1">
    <citation type="submission" date="2020-04" db="EMBL/GenBank/DDBJ databases">
        <authorList>
            <person name="Laetsch R D."/>
            <person name="Stevens L."/>
            <person name="Kumar S."/>
            <person name="Blaxter L. M."/>
        </authorList>
    </citation>
    <scope>NUCLEOTIDE SEQUENCE [LARGE SCALE GENOMIC DNA]</scope>
</reference>
<proteinExistence type="predicted"/>
<accession>A0A8S1EQ46</accession>
<keyword evidence="1" id="KW-0472">Membrane</keyword>
<dbReference type="AlphaFoldDB" id="A0A8S1EQ46"/>
<evidence type="ECO:0000256" key="1">
    <source>
        <dbReference type="SAM" id="Phobius"/>
    </source>
</evidence>
<dbReference type="EMBL" id="CADEPM010000003">
    <property type="protein sequence ID" value="CAB3402105.1"/>
    <property type="molecule type" value="Genomic_DNA"/>
</dbReference>